<dbReference type="Proteomes" id="UP000580250">
    <property type="component" value="Unassembled WGS sequence"/>
</dbReference>
<accession>A0A6V7TWM0</accession>
<sequence length="60" mass="7339">MLHASERNFEKYSHNGSTQERLTTRIAPIIFVNRFIEKFNCNWACHIRLYGNFWMNYKKL</sequence>
<evidence type="ECO:0000313" key="2">
    <source>
        <dbReference type="Proteomes" id="UP000580250"/>
    </source>
</evidence>
<name>A0A6V7TWM0_MELEN</name>
<organism evidence="1 2">
    <name type="scientific">Meloidogyne enterolobii</name>
    <name type="common">Root-knot nematode worm</name>
    <name type="synonym">Meloidogyne mayaguensis</name>
    <dbReference type="NCBI Taxonomy" id="390850"/>
    <lineage>
        <taxon>Eukaryota</taxon>
        <taxon>Metazoa</taxon>
        <taxon>Ecdysozoa</taxon>
        <taxon>Nematoda</taxon>
        <taxon>Chromadorea</taxon>
        <taxon>Rhabditida</taxon>
        <taxon>Tylenchina</taxon>
        <taxon>Tylenchomorpha</taxon>
        <taxon>Tylenchoidea</taxon>
        <taxon>Meloidogynidae</taxon>
        <taxon>Meloidogyninae</taxon>
        <taxon>Meloidogyne</taxon>
    </lineage>
</organism>
<gene>
    <name evidence="1" type="ORF">MENT_LOCUS5261</name>
</gene>
<evidence type="ECO:0000313" key="1">
    <source>
        <dbReference type="EMBL" id="CAD2136957.1"/>
    </source>
</evidence>
<comment type="caution">
    <text evidence="1">The sequence shown here is derived from an EMBL/GenBank/DDBJ whole genome shotgun (WGS) entry which is preliminary data.</text>
</comment>
<protein>
    <submittedName>
        <fullName evidence="1">Uncharacterized protein</fullName>
    </submittedName>
</protein>
<proteinExistence type="predicted"/>
<dbReference type="AlphaFoldDB" id="A0A6V7TWM0"/>
<dbReference type="EMBL" id="CAJEWN010000019">
    <property type="protein sequence ID" value="CAD2136957.1"/>
    <property type="molecule type" value="Genomic_DNA"/>
</dbReference>
<reference evidence="1 2" key="1">
    <citation type="submission" date="2020-08" db="EMBL/GenBank/DDBJ databases">
        <authorList>
            <person name="Koutsovoulos G."/>
            <person name="Danchin GJ E."/>
        </authorList>
    </citation>
    <scope>NUCLEOTIDE SEQUENCE [LARGE SCALE GENOMIC DNA]</scope>
</reference>